<keyword evidence="2" id="KW-1185">Reference proteome</keyword>
<accession>A0A4Y2EYM7</accession>
<dbReference type="EMBL" id="BGPR01000738">
    <property type="protein sequence ID" value="GBM33637.1"/>
    <property type="molecule type" value="Genomic_DNA"/>
</dbReference>
<evidence type="ECO:0000313" key="2">
    <source>
        <dbReference type="Proteomes" id="UP000499080"/>
    </source>
</evidence>
<name>A0A4Y2EYM7_ARAVE</name>
<sequence length="93" mass="10596">MHHGECLNLLFASSELTDTRYVSDHPRHIGDSDRDYVPFYQIGTLFYCIGGVRFNEVFLEVGSQPEVHLVSDVASSFYSSSFHKRKNIHENSG</sequence>
<comment type="caution">
    <text evidence="1">The sequence shown here is derived from an EMBL/GenBank/DDBJ whole genome shotgun (WGS) entry which is preliminary data.</text>
</comment>
<protein>
    <submittedName>
        <fullName evidence="1">Uncharacterized protein</fullName>
    </submittedName>
</protein>
<dbReference type="AlphaFoldDB" id="A0A4Y2EYM7"/>
<gene>
    <name evidence="1" type="ORF">AVEN_203681_1</name>
</gene>
<dbReference type="Proteomes" id="UP000499080">
    <property type="component" value="Unassembled WGS sequence"/>
</dbReference>
<organism evidence="1 2">
    <name type="scientific">Araneus ventricosus</name>
    <name type="common">Orbweaver spider</name>
    <name type="synonym">Epeira ventricosa</name>
    <dbReference type="NCBI Taxonomy" id="182803"/>
    <lineage>
        <taxon>Eukaryota</taxon>
        <taxon>Metazoa</taxon>
        <taxon>Ecdysozoa</taxon>
        <taxon>Arthropoda</taxon>
        <taxon>Chelicerata</taxon>
        <taxon>Arachnida</taxon>
        <taxon>Araneae</taxon>
        <taxon>Araneomorphae</taxon>
        <taxon>Entelegynae</taxon>
        <taxon>Araneoidea</taxon>
        <taxon>Araneidae</taxon>
        <taxon>Araneus</taxon>
    </lineage>
</organism>
<proteinExistence type="predicted"/>
<reference evidence="1 2" key="1">
    <citation type="journal article" date="2019" name="Sci. Rep.">
        <title>Orb-weaving spider Araneus ventricosus genome elucidates the spidroin gene catalogue.</title>
        <authorList>
            <person name="Kono N."/>
            <person name="Nakamura H."/>
            <person name="Ohtoshi R."/>
            <person name="Moran D.A.P."/>
            <person name="Shinohara A."/>
            <person name="Yoshida Y."/>
            <person name="Fujiwara M."/>
            <person name="Mori M."/>
            <person name="Tomita M."/>
            <person name="Arakawa K."/>
        </authorList>
    </citation>
    <scope>NUCLEOTIDE SEQUENCE [LARGE SCALE GENOMIC DNA]</scope>
</reference>
<evidence type="ECO:0000313" key="1">
    <source>
        <dbReference type="EMBL" id="GBM33637.1"/>
    </source>
</evidence>